<dbReference type="PANTHER" id="PTHR32438">
    <property type="entry name" value="4-ALPHA-GLUCANOTRANSFERASE DPE1, CHLOROPLASTIC/AMYLOPLASTIC"/>
    <property type="match status" value="1"/>
</dbReference>
<keyword evidence="7" id="KW-0119">Carbohydrate metabolism</keyword>
<evidence type="ECO:0000256" key="2">
    <source>
        <dbReference type="ARBA" id="ARBA00005684"/>
    </source>
</evidence>
<evidence type="ECO:0000256" key="5">
    <source>
        <dbReference type="ARBA" id="ARBA00022676"/>
    </source>
</evidence>
<accession>A0A3S4XGT4</accession>
<evidence type="ECO:0000313" key="12">
    <source>
        <dbReference type="EMBL" id="SPW28133.1"/>
    </source>
</evidence>
<keyword evidence="6 12" id="KW-0808">Transferase</keyword>
<dbReference type="Pfam" id="PF21226">
    <property type="entry name" value="MalQ_N"/>
    <property type="match status" value="1"/>
</dbReference>
<evidence type="ECO:0000259" key="11">
    <source>
        <dbReference type="Pfam" id="PF21226"/>
    </source>
</evidence>
<evidence type="ECO:0000256" key="4">
    <source>
        <dbReference type="ARBA" id="ARBA00020295"/>
    </source>
</evidence>
<dbReference type="Gene3D" id="3.20.20.80">
    <property type="entry name" value="Glycosidases"/>
    <property type="match status" value="1"/>
</dbReference>
<evidence type="ECO:0000256" key="1">
    <source>
        <dbReference type="ARBA" id="ARBA00000439"/>
    </source>
</evidence>
<dbReference type="RefSeq" id="WP_005525855.1">
    <property type="nucleotide sequence ID" value="NZ_CAUSZY010000126.1"/>
</dbReference>
<evidence type="ECO:0000256" key="6">
    <source>
        <dbReference type="ARBA" id="ARBA00022679"/>
    </source>
</evidence>
<reference evidence="12 13" key="1">
    <citation type="submission" date="2018-06" db="EMBL/GenBank/DDBJ databases">
        <authorList>
            <consortium name="Pathogen Informatics"/>
            <person name="Doyle S."/>
        </authorList>
    </citation>
    <scope>NUCLEOTIDE SEQUENCE [LARGE SCALE GENOMIC DNA]</scope>
    <source>
        <strain evidence="12 13">NCTC10254</strain>
    </source>
</reference>
<evidence type="ECO:0000313" key="13">
    <source>
        <dbReference type="Proteomes" id="UP000249886"/>
    </source>
</evidence>
<dbReference type="SUPFAM" id="SSF51445">
    <property type="entry name" value="(Trans)glycosidases"/>
    <property type="match status" value="1"/>
</dbReference>
<dbReference type="PANTHER" id="PTHR32438:SF5">
    <property type="entry name" value="4-ALPHA-GLUCANOTRANSFERASE DPE1, CHLOROPLASTIC_AMYLOPLASTIC"/>
    <property type="match status" value="1"/>
</dbReference>
<comment type="similarity">
    <text evidence="2">Belongs to the disproportionating enzyme family.</text>
</comment>
<comment type="caution">
    <text evidence="12">The sequence shown here is derived from an EMBL/GenBank/DDBJ whole genome shotgun (WGS) entry which is preliminary data.</text>
</comment>
<feature type="domain" description="MalQ N-terminal beta-sandwich" evidence="11">
    <location>
        <begin position="91"/>
        <end position="183"/>
    </location>
</feature>
<dbReference type="Proteomes" id="UP000249886">
    <property type="component" value="Unassembled WGS sequence"/>
</dbReference>
<dbReference type="InterPro" id="IPR017853">
    <property type="entry name" value="GH"/>
</dbReference>
<proteinExistence type="inferred from homology"/>
<dbReference type="InterPro" id="IPR003385">
    <property type="entry name" value="Glyco_hydro_77"/>
</dbReference>
<dbReference type="EMBL" id="UARK01000004">
    <property type="protein sequence ID" value="SPW28133.1"/>
    <property type="molecule type" value="Genomic_DNA"/>
</dbReference>
<protein>
    <recommendedName>
        <fullName evidence="4">4-alpha-glucanotransferase</fullName>
        <ecNumber evidence="3">2.4.1.25</ecNumber>
    </recommendedName>
    <alternativeName>
        <fullName evidence="8">Amylomaltase</fullName>
    </alternativeName>
    <alternativeName>
        <fullName evidence="9">Disproportionating enzyme</fullName>
    </alternativeName>
</protein>
<dbReference type="Pfam" id="PF02446">
    <property type="entry name" value="Glyco_hydro_77"/>
    <property type="match status" value="1"/>
</dbReference>
<name>A0A3S4XGT4_9CORY</name>
<dbReference type="InterPro" id="IPR048458">
    <property type="entry name" value="MalQ_N"/>
</dbReference>
<organism evidence="12 13">
    <name type="scientific">Corynebacterium matruchotii</name>
    <dbReference type="NCBI Taxonomy" id="43768"/>
    <lineage>
        <taxon>Bacteria</taxon>
        <taxon>Bacillati</taxon>
        <taxon>Actinomycetota</taxon>
        <taxon>Actinomycetes</taxon>
        <taxon>Mycobacteriales</taxon>
        <taxon>Corynebacteriaceae</taxon>
        <taxon>Corynebacterium</taxon>
    </lineage>
</organism>
<keyword evidence="10" id="KW-0175">Coiled coil</keyword>
<evidence type="ECO:0000256" key="8">
    <source>
        <dbReference type="ARBA" id="ARBA00031423"/>
    </source>
</evidence>
<sequence length="733" mass="82051">MGYQDLLRELATEHSIATGYTAYGGHYLGVPDDTLIKILHCMGVDLGLNDYSVDDLAAIDFDGADYDKRPSEETVQAALQRRHDQEFSRPLPRCIVTTDTESQAFNVHVRDGKPVDQLFITFENSSVLEITEQLENWEPPRDIDGVIWGEATFQLPTGLPQGWHTITLVSDNISHSCTLVVTPTHLSTTDTYINNPVAGVMAQLYSVRSSDSWGIGDFRDIGYLGETLANNGAGDFLLINPLHAAEPFPPVEDSPYLPATRRFINPIYIRIEDIPEIELLAEDVRAEVTELARQFREHNRDNVQIERDPIYEAKLRALREIFHAGRDETREQLFRDYIHREGDGLTAFAEWCAKQEIAKLGTGNHAEDEPPVDFYMWLQWICDQQLAAAQARCTAAGMKIGIMADLAVGVHPFGADAETLANVLAPCASVGAPPDNYNQYGQDWSQPPWHPERLAEAGYKPWRDMLRTILRHAGGIRIDHVLGLFRLYWMPRNQSPQTGTYVNYDFRALVGIVALEAERAGAVVIGEDLGTFEPWMQDVLNQYGIMGTSVLWFEGSPYGGARRLEEYRKACLASVTTHDLPPTAGFLRGKHITLRNELGLLKSNLDEELNNDLNWQAEVLNRVLEQGGFAGEDFHMDNFHGRARDERGDVEVLVTAAHRFVAHTPAALTCTALVDMVGDENVQNQPGTAKEQYPNWCVPLRNAQGNIVLIDDLNEMPLFHKITEASRRPAPGN</sequence>
<dbReference type="GeneID" id="84574401"/>
<keyword evidence="5 12" id="KW-0328">Glycosyltransferase</keyword>
<gene>
    <name evidence="12" type="primary">malQ</name>
    <name evidence="12" type="ORF">NCTC10254_01159</name>
</gene>
<evidence type="ECO:0000256" key="3">
    <source>
        <dbReference type="ARBA" id="ARBA00012560"/>
    </source>
</evidence>
<dbReference type="EC" id="2.4.1.25" evidence="3"/>
<evidence type="ECO:0000256" key="9">
    <source>
        <dbReference type="ARBA" id="ARBA00031501"/>
    </source>
</evidence>
<comment type="catalytic activity">
    <reaction evidence="1">
        <text>Transfers a segment of a (1-&gt;4)-alpha-D-glucan to a new position in an acceptor, which may be glucose or a (1-&gt;4)-alpha-D-glucan.</text>
        <dbReference type="EC" id="2.4.1.25"/>
    </reaction>
</comment>
<evidence type="ECO:0000256" key="10">
    <source>
        <dbReference type="SAM" id="Coils"/>
    </source>
</evidence>
<feature type="coiled-coil region" evidence="10">
    <location>
        <begin position="281"/>
        <end position="308"/>
    </location>
</feature>
<dbReference type="AlphaFoldDB" id="A0A3S4XGT4"/>
<dbReference type="GO" id="GO:0004134">
    <property type="term" value="F:4-alpha-glucanotransferase activity"/>
    <property type="evidence" value="ECO:0007669"/>
    <property type="project" value="UniProtKB-EC"/>
</dbReference>
<dbReference type="GO" id="GO:0005975">
    <property type="term" value="P:carbohydrate metabolic process"/>
    <property type="evidence" value="ECO:0007669"/>
    <property type="project" value="InterPro"/>
</dbReference>
<evidence type="ECO:0000256" key="7">
    <source>
        <dbReference type="ARBA" id="ARBA00023277"/>
    </source>
</evidence>